<dbReference type="PRINTS" id="PR00111">
    <property type="entry name" value="ABHYDROLASE"/>
</dbReference>
<dbReference type="Pfam" id="PF00561">
    <property type="entry name" value="Abhydrolase_1"/>
    <property type="match status" value="1"/>
</dbReference>
<sequence>MANGPQSHFADVDGVKYHYHDIGTGEPLILIHGGGPGASGWSNYSRNVEALSRQFRLIIPDLVGYGQSDKPVLEGPRFGIYAKGMLGLMSRIGIEKAHVVGNSLGGGTAIKMALEAPDRIGRLILMGPAGLLAPSTPMPTLGVRQIMEFYGGEGPTREKLRAFLQTMVYDSSFLTEELLDGRIAAATQPDLLANPPLGRGGPPPIEALWKENLAGITHDTLILWGREDRVNPMDMHLTLLAQLPNAQFTVFTRCGHWVQWEKAKAFNVLVASFVRGEMS</sequence>
<dbReference type="Gene3D" id="3.40.50.1820">
    <property type="entry name" value="alpha/beta hydrolase"/>
    <property type="match status" value="1"/>
</dbReference>
<dbReference type="SUPFAM" id="SSF53474">
    <property type="entry name" value="alpha/beta-Hydrolases"/>
    <property type="match status" value="1"/>
</dbReference>
<protein>
    <submittedName>
        <fullName evidence="2">Alpha/beta fold hydrolase</fullName>
    </submittedName>
</protein>
<proteinExistence type="predicted"/>
<name>A0A975D723_9SPHN</name>
<dbReference type="EMBL" id="CP059319">
    <property type="protein sequence ID" value="QTH23949.1"/>
    <property type="molecule type" value="Genomic_DNA"/>
</dbReference>
<gene>
    <name evidence="2" type="ORF">HRJ34_10815</name>
</gene>
<dbReference type="InterPro" id="IPR029058">
    <property type="entry name" value="AB_hydrolase_fold"/>
</dbReference>
<dbReference type="RefSeq" id="WP_208634083.1">
    <property type="nucleotide sequence ID" value="NZ_CP059319.1"/>
</dbReference>
<dbReference type="InterPro" id="IPR000073">
    <property type="entry name" value="AB_hydrolase_1"/>
</dbReference>
<reference evidence="2" key="2">
    <citation type="submission" date="2021-04" db="EMBL/GenBank/DDBJ databases">
        <title>Isolation and genomic analysis of the ibuprofen-degrading bacterium Sphingomonas strain MPO218.</title>
        <authorList>
            <person name="Aulestia M."/>
            <person name="Flores A."/>
            <person name="Mangas E.L."/>
            <person name="Perez-Pulido A.J."/>
            <person name="Santero E."/>
            <person name="Camacho E.M."/>
        </authorList>
    </citation>
    <scope>NUCLEOTIDE SEQUENCE</scope>
    <source>
        <strain evidence="2">MPO218</strain>
    </source>
</reference>
<dbReference type="Proteomes" id="UP000664914">
    <property type="component" value="Chromosome"/>
</dbReference>
<organism evidence="2 3">
    <name type="scientific">Rhizorhabdus wittichii</name>
    <dbReference type="NCBI Taxonomy" id="160791"/>
    <lineage>
        <taxon>Bacteria</taxon>
        <taxon>Pseudomonadati</taxon>
        <taxon>Pseudomonadota</taxon>
        <taxon>Alphaproteobacteria</taxon>
        <taxon>Sphingomonadales</taxon>
        <taxon>Sphingomonadaceae</taxon>
        <taxon>Rhizorhabdus</taxon>
    </lineage>
</organism>
<dbReference type="AlphaFoldDB" id="A0A975D723"/>
<keyword evidence="2" id="KW-0378">Hydrolase</keyword>
<evidence type="ECO:0000313" key="2">
    <source>
        <dbReference type="EMBL" id="QTH23949.1"/>
    </source>
</evidence>
<dbReference type="PANTHER" id="PTHR46438">
    <property type="entry name" value="ALPHA/BETA-HYDROLASES SUPERFAMILY PROTEIN"/>
    <property type="match status" value="1"/>
</dbReference>
<evidence type="ECO:0000259" key="1">
    <source>
        <dbReference type="Pfam" id="PF00561"/>
    </source>
</evidence>
<reference evidence="2" key="1">
    <citation type="submission" date="2020-07" db="EMBL/GenBank/DDBJ databases">
        <authorList>
            <person name="Camacho E."/>
        </authorList>
    </citation>
    <scope>NUCLEOTIDE SEQUENCE</scope>
    <source>
        <strain evidence="2">MPO218</strain>
    </source>
</reference>
<evidence type="ECO:0000313" key="3">
    <source>
        <dbReference type="Proteomes" id="UP000664914"/>
    </source>
</evidence>
<dbReference type="InterPro" id="IPR000639">
    <property type="entry name" value="Epox_hydrolase-like"/>
</dbReference>
<feature type="domain" description="AB hydrolase-1" evidence="1">
    <location>
        <begin position="27"/>
        <end position="263"/>
    </location>
</feature>
<dbReference type="PANTHER" id="PTHR46438:SF11">
    <property type="entry name" value="LIPASE-RELATED"/>
    <property type="match status" value="1"/>
</dbReference>
<dbReference type="PRINTS" id="PR00412">
    <property type="entry name" value="EPOXHYDRLASE"/>
</dbReference>
<accession>A0A975D723</accession>
<dbReference type="GO" id="GO:0016787">
    <property type="term" value="F:hydrolase activity"/>
    <property type="evidence" value="ECO:0007669"/>
    <property type="project" value="UniProtKB-KW"/>
</dbReference>